<accession>A0A0N1PB88</accession>
<dbReference type="AlphaFoldDB" id="A0A0N1PB88"/>
<sequence length="483" mass="52817">MNLPVIYARQRRHELHTAPLFWLVCCILVSFFTAADALNIAIVSSGSPTELLSINHIIGAARQRSHSVVVLVNAEVESICENLLGHGVCLSLFCSHSISHQNSSFLRAIALLELQKGSFLPSVVLASALFAESAALSMHYGVPLVLLAGSRTERGADRFYPIGRAKYDTKQFTWVFSSVLSSIREFYEDFKVSAGLSSDVDFYATHHIITQGIPGLDFVEGSCPNFHHVGFLRADSGSPAANFTNILPDWQQSCKNKFIYANIGTTNNLLTSDIKILVEKLADATSYCVLWYSAQQFTSKSYSRVTSRDSRVAITYSLLASPSYVLHQYKPLIVLSDSIGDVLHDAIFIESPIVYLGTNQAECEQVLSAGVGLCADRSSLAEVISTTMTLQKSTAERESIRVVRRMGFLMGGAQKALDVIELAAQLGVGNTDFFCDSALLASPYGYNGSVLLLFSFAVSLLVCIFFSASCYLTCRQKALLQRV</sequence>
<gene>
    <name evidence="2" type="ORF">ABL78_5768</name>
</gene>
<keyword evidence="3" id="KW-1185">Reference proteome</keyword>
<evidence type="ECO:0000313" key="2">
    <source>
        <dbReference type="EMBL" id="KPI85180.1"/>
    </source>
</evidence>
<evidence type="ECO:0000256" key="1">
    <source>
        <dbReference type="SAM" id="Phobius"/>
    </source>
</evidence>
<dbReference type="Proteomes" id="UP000038009">
    <property type="component" value="Unassembled WGS sequence"/>
</dbReference>
<keyword evidence="1" id="KW-0812">Transmembrane</keyword>
<protein>
    <submittedName>
        <fullName evidence="2">Uncharacterized protein</fullName>
    </submittedName>
</protein>
<keyword evidence="1" id="KW-0472">Membrane</keyword>
<comment type="caution">
    <text evidence="2">The sequence shown here is derived from an EMBL/GenBank/DDBJ whole genome shotgun (WGS) entry which is preliminary data.</text>
</comment>
<dbReference type="VEuPathDB" id="TriTrypDB:Lsey_0204_0130"/>
<dbReference type="OrthoDB" id="260927at2759"/>
<feature type="transmembrane region" description="Helical" evidence="1">
    <location>
        <begin position="20"/>
        <end position="42"/>
    </location>
</feature>
<dbReference type="EMBL" id="LJSK01000204">
    <property type="protein sequence ID" value="KPI85180.1"/>
    <property type="molecule type" value="Genomic_DNA"/>
</dbReference>
<name>A0A0N1PB88_LEPSE</name>
<keyword evidence="1" id="KW-1133">Transmembrane helix</keyword>
<feature type="transmembrane region" description="Helical" evidence="1">
    <location>
        <begin position="450"/>
        <end position="474"/>
    </location>
</feature>
<dbReference type="SUPFAM" id="SSF53756">
    <property type="entry name" value="UDP-Glycosyltransferase/glycogen phosphorylase"/>
    <property type="match status" value="1"/>
</dbReference>
<dbReference type="OMA" id="FIYANIG"/>
<organism evidence="2 3">
    <name type="scientific">Leptomonas seymouri</name>
    <dbReference type="NCBI Taxonomy" id="5684"/>
    <lineage>
        <taxon>Eukaryota</taxon>
        <taxon>Discoba</taxon>
        <taxon>Euglenozoa</taxon>
        <taxon>Kinetoplastea</taxon>
        <taxon>Metakinetoplastina</taxon>
        <taxon>Trypanosomatida</taxon>
        <taxon>Trypanosomatidae</taxon>
        <taxon>Leishmaniinae</taxon>
        <taxon>Leptomonas</taxon>
    </lineage>
</organism>
<evidence type="ECO:0000313" key="3">
    <source>
        <dbReference type="Proteomes" id="UP000038009"/>
    </source>
</evidence>
<reference evidence="2 3" key="1">
    <citation type="journal article" date="2015" name="PLoS Pathog.">
        <title>Leptomonas seymouri: Adaptations to the Dixenous Life Cycle Analyzed by Genome Sequencing, Transcriptome Profiling and Co-infection with Leishmania donovani.</title>
        <authorList>
            <person name="Kraeva N."/>
            <person name="Butenko A."/>
            <person name="Hlavacova J."/>
            <person name="Kostygov A."/>
            <person name="Myskova J."/>
            <person name="Grybchuk D."/>
            <person name="Lestinova T."/>
            <person name="Votypka J."/>
            <person name="Volf P."/>
            <person name="Opperdoes F."/>
            <person name="Flegontov P."/>
            <person name="Lukes J."/>
            <person name="Yurchenko V."/>
        </authorList>
    </citation>
    <scope>NUCLEOTIDE SEQUENCE [LARGE SCALE GENOMIC DNA]</scope>
    <source>
        <strain evidence="2 3">ATCC 30220</strain>
    </source>
</reference>
<proteinExistence type="predicted"/>